<accession>A0A0P8E360</accession>
<reference evidence="3 4" key="1">
    <citation type="submission" date="2015-09" db="EMBL/GenBank/DDBJ databases">
        <title>A metagenomics-based metabolic model of nitrate-dependent anaerobic oxidation of methane by Methanoperedens-like archaea.</title>
        <authorList>
            <person name="Arshad A."/>
            <person name="Speth D.R."/>
            <person name="De Graaf R.M."/>
            <person name="Op Den Camp H.J."/>
            <person name="Jetten M.S."/>
            <person name="Welte C.U."/>
        </authorList>
    </citation>
    <scope>NUCLEOTIDE SEQUENCE [LARGE SCALE GENOMIC DNA]</scope>
</reference>
<evidence type="ECO:0000256" key="1">
    <source>
        <dbReference type="SAM" id="MobiDB-lite"/>
    </source>
</evidence>
<dbReference type="Proteomes" id="UP000050360">
    <property type="component" value="Unassembled WGS sequence"/>
</dbReference>
<dbReference type="Gene3D" id="3.40.190.10">
    <property type="entry name" value="Periplasmic binding protein-like II"/>
    <property type="match status" value="2"/>
</dbReference>
<dbReference type="PROSITE" id="PS51257">
    <property type="entry name" value="PROKAR_LIPOPROTEIN"/>
    <property type="match status" value="1"/>
</dbReference>
<evidence type="ECO:0000259" key="2">
    <source>
        <dbReference type="Pfam" id="PF09084"/>
    </source>
</evidence>
<feature type="region of interest" description="Disordered" evidence="1">
    <location>
        <begin position="262"/>
        <end position="285"/>
    </location>
</feature>
<sequence length="285" mass="31041">MNNKIKILGAVIVIAMIALAGCLTGEKISQKGNLTNEKENVVTIRYLSSSAVVEPYEFASELGYLTGINISRLGTNTGGPEDIMSVATGSTDVGHSAWVSIINAKVRGAQIQAVAGPMGNSPEGWYEGTPYLSRWIVLENSTIRSAKDLKGKKIAVHTLGAHAEYVTREYLSRNNMSKDDVELLVMSHQEEVLRQGLVDVVAPVGAQIDRMEAGGGVRVLFTDYDIIGNQTHCGMFMSEKFIKENPRAVKLFVEGSAKAADWAKDHPEEAPGTCCRNNERQRRES</sequence>
<evidence type="ECO:0000313" key="3">
    <source>
        <dbReference type="EMBL" id="KPQ44845.1"/>
    </source>
</evidence>
<comment type="caution">
    <text evidence="3">The sequence shown here is derived from an EMBL/GenBank/DDBJ whole genome shotgun (WGS) entry which is preliminary data.</text>
</comment>
<organism evidence="3 4">
    <name type="scientific">Candidatus Methanoperedens nitratireducens</name>
    <dbReference type="NCBI Taxonomy" id="1392998"/>
    <lineage>
        <taxon>Archaea</taxon>
        <taxon>Methanobacteriati</taxon>
        <taxon>Methanobacteriota</taxon>
        <taxon>Stenosarchaea group</taxon>
        <taxon>Methanomicrobia</taxon>
        <taxon>Methanosarcinales</taxon>
        <taxon>ANME-2 cluster</taxon>
        <taxon>Candidatus Methanoperedentaceae</taxon>
        <taxon>Candidatus Methanoperedens</taxon>
    </lineage>
</organism>
<dbReference type="SUPFAM" id="SSF53850">
    <property type="entry name" value="Periplasmic binding protein-like II"/>
    <property type="match status" value="1"/>
</dbReference>
<dbReference type="InterPro" id="IPR015168">
    <property type="entry name" value="SsuA/THI5"/>
</dbReference>
<evidence type="ECO:0000313" key="4">
    <source>
        <dbReference type="Proteomes" id="UP000050360"/>
    </source>
</evidence>
<dbReference type="EMBL" id="LKCM01000051">
    <property type="protein sequence ID" value="KPQ44845.1"/>
    <property type="molecule type" value="Genomic_DNA"/>
</dbReference>
<protein>
    <submittedName>
        <fullName evidence="3">Putative aliphatic sulfonate binding protein</fullName>
    </submittedName>
</protein>
<proteinExistence type="predicted"/>
<dbReference type="Pfam" id="PF09084">
    <property type="entry name" value="NMT1"/>
    <property type="match status" value="1"/>
</dbReference>
<dbReference type="PANTHER" id="PTHR30024">
    <property type="entry name" value="ALIPHATIC SULFONATES-BINDING PROTEIN-RELATED"/>
    <property type="match status" value="1"/>
</dbReference>
<name>A0A0P8E360_9EURY</name>
<feature type="domain" description="SsuA/THI5-like" evidence="2">
    <location>
        <begin position="59"/>
        <end position="270"/>
    </location>
</feature>
<gene>
    <name evidence="3" type="ORF">MPEBLZ_00574</name>
</gene>
<dbReference type="AlphaFoldDB" id="A0A0P8E360"/>